<organism evidence="2 3">
    <name type="scientific">Tropicimonas sediminicola</name>
    <dbReference type="NCBI Taxonomy" id="1031541"/>
    <lineage>
        <taxon>Bacteria</taxon>
        <taxon>Pseudomonadati</taxon>
        <taxon>Pseudomonadota</taxon>
        <taxon>Alphaproteobacteria</taxon>
        <taxon>Rhodobacterales</taxon>
        <taxon>Roseobacteraceae</taxon>
        <taxon>Tropicimonas</taxon>
    </lineage>
</organism>
<feature type="transmembrane region" description="Helical" evidence="1">
    <location>
        <begin position="52"/>
        <end position="71"/>
    </location>
</feature>
<feature type="transmembrane region" description="Helical" evidence="1">
    <location>
        <begin position="199"/>
        <end position="216"/>
    </location>
</feature>
<name>A0A239M4D7_9RHOB</name>
<dbReference type="Proteomes" id="UP000198426">
    <property type="component" value="Unassembled WGS sequence"/>
</dbReference>
<dbReference type="AlphaFoldDB" id="A0A239M4D7"/>
<accession>A0A239M4D7</accession>
<dbReference type="EMBL" id="FZOY01000012">
    <property type="protein sequence ID" value="SNT36819.1"/>
    <property type="molecule type" value="Genomic_DNA"/>
</dbReference>
<feature type="transmembrane region" description="Helical" evidence="1">
    <location>
        <begin position="400"/>
        <end position="418"/>
    </location>
</feature>
<feature type="transmembrane region" description="Helical" evidence="1">
    <location>
        <begin position="367"/>
        <end position="388"/>
    </location>
</feature>
<keyword evidence="1" id="KW-0812">Transmembrane</keyword>
<feature type="transmembrane region" description="Helical" evidence="1">
    <location>
        <begin position="108"/>
        <end position="128"/>
    </location>
</feature>
<feature type="transmembrane region" description="Helical" evidence="1">
    <location>
        <begin position="223"/>
        <end position="239"/>
    </location>
</feature>
<keyword evidence="1" id="KW-1133">Transmembrane helix</keyword>
<feature type="transmembrane region" description="Helical" evidence="1">
    <location>
        <begin position="22"/>
        <end position="40"/>
    </location>
</feature>
<keyword evidence="1" id="KW-0472">Membrane</keyword>
<evidence type="ECO:0000313" key="2">
    <source>
        <dbReference type="EMBL" id="SNT36819.1"/>
    </source>
</evidence>
<feature type="transmembrane region" description="Helical" evidence="1">
    <location>
        <begin position="140"/>
        <end position="159"/>
    </location>
</feature>
<proteinExistence type="predicted"/>
<feature type="transmembrane region" description="Helical" evidence="1">
    <location>
        <begin position="83"/>
        <end position="102"/>
    </location>
</feature>
<evidence type="ECO:0000256" key="1">
    <source>
        <dbReference type="SAM" id="Phobius"/>
    </source>
</evidence>
<feature type="transmembrane region" description="Helical" evidence="1">
    <location>
        <begin position="274"/>
        <end position="292"/>
    </location>
</feature>
<feature type="transmembrane region" description="Helical" evidence="1">
    <location>
        <begin position="245"/>
        <end position="262"/>
    </location>
</feature>
<evidence type="ECO:0008006" key="4">
    <source>
        <dbReference type="Google" id="ProtNLM"/>
    </source>
</evidence>
<evidence type="ECO:0000313" key="3">
    <source>
        <dbReference type="Proteomes" id="UP000198426"/>
    </source>
</evidence>
<protein>
    <recommendedName>
        <fullName evidence="4">O-Antigen ligase</fullName>
    </recommendedName>
</protein>
<keyword evidence="3" id="KW-1185">Reference proteome</keyword>
<dbReference type="OrthoDB" id="8957526at2"/>
<gene>
    <name evidence="2" type="ORF">SAMN05421757_11242</name>
</gene>
<reference evidence="2 3" key="1">
    <citation type="submission" date="2017-06" db="EMBL/GenBank/DDBJ databases">
        <authorList>
            <person name="Kim H.J."/>
            <person name="Triplett B.A."/>
        </authorList>
    </citation>
    <scope>NUCLEOTIDE SEQUENCE [LARGE SCALE GENOMIC DNA]</scope>
    <source>
        <strain evidence="2 3">DSM 29339</strain>
    </source>
</reference>
<sequence length="461" mass="50759">MSKVLGDRPAVYRARDAHRREAQRRGVVWATLLLFLLLLVEGPLRKWFLPGLAGPLTLLRDPFALLLYAHCINKGFIWTRGMAQIWLLFALVSAPFALQQYALNGYGIPGWLLGLRTYWMYMPIAFVIAATHRRDDILRFLRVVLAIAIPYAFLVARQYGAPPFAFVNWGVAGDIQGAVALGDGIVRPFGLFTYTAPNVLYTAFTLAAFLAYYLTGPKGWKQQAFLVAAGFAVATMSVLTGSRTIYFQVAAITGFTLIGLLATRPTVRTVRRIAAVLVFIGLVALIFVKVFPDMLVAMGERFESASRSEGGLWNRIYYNAFSFLDALDDAGLLGFGMGAGTPGVANYLRLPNLFLGESDTQRNVNELGLILGPLFLLLRFTTAFWLGAMAVGLARRRDHSALPIAGFAMTSFAFGAVTNSTIEALLVWTAVGLVIAARKSLDLERLHQQPTEPRQAMQHNL</sequence>
<dbReference type="RefSeq" id="WP_089235321.1">
    <property type="nucleotide sequence ID" value="NZ_FZOY01000012.1"/>
</dbReference>